<dbReference type="InterPro" id="IPR052192">
    <property type="entry name" value="Insect_Ionotropic_Sensory_Rcpt"/>
</dbReference>
<evidence type="ECO:0000256" key="5">
    <source>
        <dbReference type="ARBA" id="ARBA00023136"/>
    </source>
</evidence>
<keyword evidence="5 8" id="KW-0472">Membrane</keyword>
<evidence type="ECO:0000256" key="4">
    <source>
        <dbReference type="ARBA" id="ARBA00022989"/>
    </source>
</evidence>
<comment type="caution">
    <text evidence="9">The sequence shown here is derived from an EMBL/GenBank/DDBJ whole genome shotgun (WGS) entry which is preliminary data.</text>
</comment>
<evidence type="ECO:0000313" key="10">
    <source>
        <dbReference type="Proteomes" id="UP000826195"/>
    </source>
</evidence>
<evidence type="ECO:0000313" key="9">
    <source>
        <dbReference type="EMBL" id="KAH0534792.1"/>
    </source>
</evidence>
<dbReference type="GO" id="GO:0005886">
    <property type="term" value="C:plasma membrane"/>
    <property type="evidence" value="ECO:0007669"/>
    <property type="project" value="UniProtKB-SubCell"/>
</dbReference>
<gene>
    <name evidence="9" type="ORF">KQX54_008497</name>
</gene>
<dbReference type="Proteomes" id="UP000826195">
    <property type="component" value="Unassembled WGS sequence"/>
</dbReference>
<evidence type="ECO:0000256" key="2">
    <source>
        <dbReference type="ARBA" id="ARBA00022475"/>
    </source>
</evidence>
<feature type="transmembrane region" description="Helical" evidence="8">
    <location>
        <begin position="323"/>
        <end position="341"/>
    </location>
</feature>
<feature type="transmembrane region" description="Helical" evidence="8">
    <location>
        <begin position="492"/>
        <end position="510"/>
    </location>
</feature>
<evidence type="ECO:0000256" key="3">
    <source>
        <dbReference type="ARBA" id="ARBA00022692"/>
    </source>
</evidence>
<feature type="transmembrane region" description="Helical" evidence="8">
    <location>
        <begin position="810"/>
        <end position="832"/>
    </location>
</feature>
<evidence type="ECO:0000256" key="1">
    <source>
        <dbReference type="ARBA" id="ARBA00004651"/>
    </source>
</evidence>
<name>A0AAV7HVI9_COTGL</name>
<dbReference type="EMBL" id="JAHXZJ010002982">
    <property type="protein sequence ID" value="KAH0534792.1"/>
    <property type="molecule type" value="Genomic_DNA"/>
</dbReference>
<dbReference type="AlphaFoldDB" id="A0AAV7HVI9"/>
<dbReference type="PANTHER" id="PTHR42643:SF24">
    <property type="entry name" value="IONOTROPIC RECEPTOR 60A"/>
    <property type="match status" value="1"/>
</dbReference>
<proteinExistence type="predicted"/>
<keyword evidence="6" id="KW-0675">Receptor</keyword>
<keyword evidence="4 8" id="KW-1133">Transmembrane helix</keyword>
<accession>A0AAV7HVI9</accession>
<comment type="subcellular location">
    <subcellularLocation>
        <location evidence="1">Cell membrane</location>
        <topology evidence="1">Multi-pass membrane protein</topology>
    </subcellularLocation>
</comment>
<keyword evidence="3 8" id="KW-0812">Transmembrane</keyword>
<keyword evidence="7" id="KW-0325">Glycoprotein</keyword>
<protein>
    <submittedName>
        <fullName evidence="9">Uncharacterized protein</fullName>
    </submittedName>
</protein>
<feature type="transmembrane region" description="Helical" evidence="8">
    <location>
        <begin position="868"/>
        <end position="884"/>
    </location>
</feature>
<sequence>MIGSVTLFNRSVDYKKERKTRVSFIIMMVSSPLKVKEVLANDTWRDFNQFFIILDGGDSDNGCVNAQSFLMEAWKNDILNTVFMCLDQDGQVPKVYSFNPFTDFAPISWEKMLVLPAIYDHPWTMLGQIYDPNHTSCSSLFFEKTDKLGGYLIKVGAMKLSPFVSYKLTNGTTTFEGYDYEVIKLILEKLNATTIYNIPTVIDELGNTTTGGVFWLITQKKIDLLMTSLIARGTLHKAELTYPYFESKISVISQQRKFNKLGGHLFAFLPSSIAALFFITSTLVFILLRIVFNDPYSRHILDILRVFLNIALPTLPFTSRGRIIFGVTLVSFSIANIVIQANMNTVLTSKNAARNVESFKDLKELNYEVCAPHFIKPVLINDNLKKVKIVSKNMHCSKLKKNEAFVGKEYILRTIMTKTCHLSKKPLVSGMFNAYYTRRNWPIFPKITKQLLILFETGMSNYHIEHVLRNYQRSKSQEPEQYQVISMDHMSFTFSIFVALSLVSLIIFFFELNFERLRKTVHLFPGIKASLLISDSPANALYIDFHKTMIASVTLLDKSNIYSIPKSQNTPVPCVVMILTSPAKVTDVLLNERWREFGQFFVIIDGASDGCSNAQLFLKEAWKNDVINTIFLCWEQVYKLFSYNPFSEFAPASWQKVDEVQKAGSRWTMFSQNFSGDYVTHRNLFFDKTRDLQGHPVRVSFSAIPPYIVSKVKNEMKTAEGFDYEMIRFVMNKLNATLVFNDVLKVIGQFDNATNKGLLWQVGSGRIDLAMDSLFLRNTDKKAEFTYPIHHFDLSVITEYRELTVFAGRMFSFLPLSIVALFLGTSLSIFVLQRYVLKQPFSRNIIDTIRIFLSLPLPSLPLEIRGKIIFVCTILGFMIANNIIQANMNTVLSSKSAARAIENIEDLNRFNYSVLAGEASAPALKRIGIKNVKLIIGTVNCSQLQENQAFGGKVLVLQTLMTENCHILKKPVISGIFCTYYTRRNWPIFPQFNKKLSMLFEGGFTGHEIKRLLKTYKQSRRKEPDNYQVITMDHMENIIYIFIVRIKLFGDEN</sequence>
<evidence type="ECO:0000256" key="8">
    <source>
        <dbReference type="SAM" id="Phobius"/>
    </source>
</evidence>
<dbReference type="Gene3D" id="3.40.190.10">
    <property type="entry name" value="Periplasmic binding protein-like II"/>
    <property type="match status" value="2"/>
</dbReference>
<feature type="transmembrane region" description="Helical" evidence="8">
    <location>
        <begin position="265"/>
        <end position="288"/>
    </location>
</feature>
<evidence type="ECO:0000256" key="6">
    <source>
        <dbReference type="ARBA" id="ARBA00023170"/>
    </source>
</evidence>
<keyword evidence="2" id="KW-1003">Cell membrane</keyword>
<reference evidence="9 10" key="1">
    <citation type="journal article" date="2021" name="J. Hered.">
        <title>A chromosome-level genome assembly of the parasitoid wasp, Cotesia glomerata (Hymenoptera: Braconidae).</title>
        <authorList>
            <person name="Pinto B.J."/>
            <person name="Weis J.J."/>
            <person name="Gamble T."/>
            <person name="Ode P.J."/>
            <person name="Paul R."/>
            <person name="Zaspel J.M."/>
        </authorList>
    </citation>
    <scope>NUCLEOTIDE SEQUENCE [LARGE SCALE GENOMIC DNA]</scope>
    <source>
        <strain evidence="9">CgM1</strain>
    </source>
</reference>
<organism evidence="9 10">
    <name type="scientific">Cotesia glomerata</name>
    <name type="common">Lepidopteran parasitic wasp</name>
    <name type="synonym">Apanteles glomeratus</name>
    <dbReference type="NCBI Taxonomy" id="32391"/>
    <lineage>
        <taxon>Eukaryota</taxon>
        <taxon>Metazoa</taxon>
        <taxon>Ecdysozoa</taxon>
        <taxon>Arthropoda</taxon>
        <taxon>Hexapoda</taxon>
        <taxon>Insecta</taxon>
        <taxon>Pterygota</taxon>
        <taxon>Neoptera</taxon>
        <taxon>Endopterygota</taxon>
        <taxon>Hymenoptera</taxon>
        <taxon>Apocrita</taxon>
        <taxon>Ichneumonoidea</taxon>
        <taxon>Braconidae</taxon>
        <taxon>Microgastrinae</taxon>
        <taxon>Cotesia</taxon>
    </lineage>
</organism>
<evidence type="ECO:0000256" key="7">
    <source>
        <dbReference type="ARBA" id="ARBA00023180"/>
    </source>
</evidence>
<keyword evidence="10" id="KW-1185">Reference proteome</keyword>
<dbReference type="PANTHER" id="PTHR42643">
    <property type="entry name" value="IONOTROPIC RECEPTOR 20A-RELATED"/>
    <property type="match status" value="1"/>
</dbReference>
<dbReference type="SUPFAM" id="SSF53850">
    <property type="entry name" value="Periplasmic binding protein-like II"/>
    <property type="match status" value="2"/>
</dbReference>